<evidence type="ECO:0000313" key="2">
    <source>
        <dbReference type="EMBL" id="RCG31675.1"/>
    </source>
</evidence>
<name>A0A367FPY4_9ACTN</name>
<comment type="caution">
    <text evidence="2">The sequence shown here is derived from an EMBL/GenBank/DDBJ whole genome shotgun (WGS) entry which is preliminary data.</text>
</comment>
<accession>A0A367FPY4</accession>
<keyword evidence="1" id="KW-0472">Membrane</keyword>
<keyword evidence="1" id="KW-1133">Transmembrane helix</keyword>
<reference evidence="2 3" key="1">
    <citation type="submission" date="2018-06" db="EMBL/GenBank/DDBJ databases">
        <title>Sphaerisporangium craniellae sp. nov., isolated from a marine sponge in the South China Sea.</title>
        <authorList>
            <person name="Li L."/>
        </authorList>
    </citation>
    <scope>NUCLEOTIDE SEQUENCE [LARGE SCALE GENOMIC DNA]</scope>
    <source>
        <strain evidence="2 3">CCTCC AA 208026</strain>
    </source>
</reference>
<evidence type="ECO:0000313" key="3">
    <source>
        <dbReference type="Proteomes" id="UP000253094"/>
    </source>
</evidence>
<dbReference type="AlphaFoldDB" id="A0A367FPY4"/>
<feature type="transmembrane region" description="Helical" evidence="1">
    <location>
        <begin position="77"/>
        <end position="96"/>
    </location>
</feature>
<dbReference type="EMBL" id="QOIL01000004">
    <property type="protein sequence ID" value="RCG31675.1"/>
    <property type="molecule type" value="Genomic_DNA"/>
</dbReference>
<organism evidence="2 3">
    <name type="scientific">Sphaerisporangium album</name>
    <dbReference type="NCBI Taxonomy" id="509200"/>
    <lineage>
        <taxon>Bacteria</taxon>
        <taxon>Bacillati</taxon>
        <taxon>Actinomycetota</taxon>
        <taxon>Actinomycetes</taxon>
        <taxon>Streptosporangiales</taxon>
        <taxon>Streptosporangiaceae</taxon>
        <taxon>Sphaerisporangium</taxon>
    </lineage>
</organism>
<dbReference type="Proteomes" id="UP000253094">
    <property type="component" value="Unassembled WGS sequence"/>
</dbReference>
<keyword evidence="1" id="KW-0812">Transmembrane</keyword>
<keyword evidence="3" id="KW-1185">Reference proteome</keyword>
<feature type="transmembrane region" description="Helical" evidence="1">
    <location>
        <begin position="44"/>
        <end position="65"/>
    </location>
</feature>
<proteinExistence type="predicted"/>
<evidence type="ECO:0000256" key="1">
    <source>
        <dbReference type="SAM" id="Phobius"/>
    </source>
</evidence>
<gene>
    <name evidence="2" type="ORF">DQ384_08975</name>
</gene>
<protein>
    <submittedName>
        <fullName evidence="2">Uncharacterized protein</fullName>
    </submittedName>
</protein>
<sequence>MMTARRLTPTSRTVIAVLAILASSAVSGLGFVYIARGTSAQEILVPAVSCGIVALGLVVAALRVLGEPRLGILWKPASLACGMVWAIGVAKVIHVLL</sequence>